<dbReference type="PROSITE" id="PS50878">
    <property type="entry name" value="RT_POL"/>
    <property type="match status" value="1"/>
</dbReference>
<comment type="caution">
    <text evidence="2">The sequence shown here is derived from an EMBL/GenBank/DDBJ whole genome shotgun (WGS) entry which is preliminary data.</text>
</comment>
<reference evidence="2 3" key="1">
    <citation type="journal article" date="2019" name="Genome Biol. Evol.">
        <title>Nanopore Sequencing Significantly Improves Genome Assembly of the Protozoan Parasite Trypanosoma cruzi.</title>
        <authorList>
            <person name="Diaz-Viraque F."/>
            <person name="Pita S."/>
            <person name="Greif G."/>
            <person name="de Souza R.C.M."/>
            <person name="Iraola G."/>
            <person name="Robello C."/>
        </authorList>
    </citation>
    <scope>NUCLEOTIDE SEQUENCE [LARGE SCALE GENOMIC DNA]</scope>
    <source>
        <strain evidence="2 3">Berenice</strain>
    </source>
</reference>
<evidence type="ECO:0000259" key="1">
    <source>
        <dbReference type="PROSITE" id="PS50878"/>
    </source>
</evidence>
<dbReference type="Proteomes" id="UP000583944">
    <property type="component" value="Unassembled WGS sequence"/>
</dbReference>
<proteinExistence type="predicted"/>
<feature type="domain" description="Reverse transcriptase" evidence="1">
    <location>
        <begin position="91"/>
        <end position="365"/>
    </location>
</feature>
<dbReference type="PROSITE" id="PS51257">
    <property type="entry name" value="PROKAR_LIPOPROTEIN"/>
    <property type="match status" value="1"/>
</dbReference>
<dbReference type="AlphaFoldDB" id="A0A7J6XQ10"/>
<name>A0A7J6XQ10_TRYCR</name>
<sequence>MRPASATGKSACLSFCAVSRAIPPYTAAAACCTPFVPGGWEMDRPFPPYELDVTIRDSLLGSAPGPDDMLNEFLHRLGPVARGTLRNMIHNSFANGSLPGSWKMGDAIPIPKPGKDPCRPESYGLFTLLSVLLKLTEGVIHRRLSALLPHHPRQFWICTSAFYVGRGGTCYRQITRGLNEFGIVEYERPGDDAPTRHARRHRSLVVSIDFPTAFDTVDHGNLFCMLDRLPRLGPRTKRWLHNYLRGRYVRVRTREQHSRKQLASAGVPQGGVPGPQLFLYCVDDLLRRLENIYSASAFMYSDDLALVASGAGIHACAAAMRPLLSLVATWAAEHSLKINVDKSEAALFYISSHTHGLTRTWSISILLAGTYVFSHAQCAYWATRSIDFLILLRMLPPLQRGPCYAAISCVWSQRRARPITPCDPF</sequence>
<gene>
    <name evidence="2" type="ORF">ECC02_011186</name>
</gene>
<organism evidence="2 3">
    <name type="scientific">Trypanosoma cruzi</name>
    <dbReference type="NCBI Taxonomy" id="5693"/>
    <lineage>
        <taxon>Eukaryota</taxon>
        <taxon>Discoba</taxon>
        <taxon>Euglenozoa</taxon>
        <taxon>Kinetoplastea</taxon>
        <taxon>Metakinetoplastina</taxon>
        <taxon>Trypanosomatida</taxon>
        <taxon>Trypanosomatidae</taxon>
        <taxon>Trypanosoma</taxon>
        <taxon>Schizotrypanum</taxon>
    </lineage>
</organism>
<protein>
    <recommendedName>
        <fullName evidence="1">Reverse transcriptase domain-containing protein</fullName>
    </recommendedName>
</protein>
<dbReference type="Pfam" id="PF00078">
    <property type="entry name" value="RVT_1"/>
    <property type="match status" value="1"/>
</dbReference>
<evidence type="ECO:0000313" key="3">
    <source>
        <dbReference type="Proteomes" id="UP000583944"/>
    </source>
</evidence>
<dbReference type="CDD" id="cd01650">
    <property type="entry name" value="RT_nLTR_like"/>
    <property type="match status" value="1"/>
</dbReference>
<dbReference type="EMBL" id="JABDHM010000238">
    <property type="protein sequence ID" value="KAF5216070.1"/>
    <property type="molecule type" value="Genomic_DNA"/>
</dbReference>
<evidence type="ECO:0000313" key="2">
    <source>
        <dbReference type="EMBL" id="KAF5216070.1"/>
    </source>
</evidence>
<dbReference type="InterPro" id="IPR000477">
    <property type="entry name" value="RT_dom"/>
</dbReference>
<dbReference type="PANTHER" id="PTHR19446">
    <property type="entry name" value="REVERSE TRANSCRIPTASES"/>
    <property type="match status" value="1"/>
</dbReference>
<accession>A0A7J6XQ10</accession>
<dbReference type="VEuPathDB" id="TriTrypDB:ECC02_011186"/>